<accession>A0A5J4VXX9</accession>
<protein>
    <submittedName>
        <fullName evidence="2">Uncharacterized protein</fullName>
    </submittedName>
</protein>
<sequence length="64" mass="7273">IHNYPQPINMEVFLLCIFCGLYGITSELIRSEGMKNIRQFNKLSANADKNYGQAQSNGERKPNP</sequence>
<organism evidence="2 3">
    <name type="scientific">Streblomastix strix</name>
    <dbReference type="NCBI Taxonomy" id="222440"/>
    <lineage>
        <taxon>Eukaryota</taxon>
        <taxon>Metamonada</taxon>
        <taxon>Preaxostyla</taxon>
        <taxon>Oxymonadida</taxon>
        <taxon>Streblomastigidae</taxon>
        <taxon>Streblomastix</taxon>
    </lineage>
</organism>
<evidence type="ECO:0000313" key="3">
    <source>
        <dbReference type="Proteomes" id="UP000324800"/>
    </source>
</evidence>
<keyword evidence="1" id="KW-0472">Membrane</keyword>
<name>A0A5J4VXX9_9EUKA</name>
<feature type="non-terminal residue" evidence="2">
    <location>
        <position position="1"/>
    </location>
</feature>
<dbReference type="EMBL" id="SNRW01004355">
    <property type="protein sequence ID" value="KAA6387487.1"/>
    <property type="molecule type" value="Genomic_DNA"/>
</dbReference>
<gene>
    <name evidence="2" type="ORF">EZS28_016984</name>
</gene>
<reference evidence="2 3" key="1">
    <citation type="submission" date="2019-03" db="EMBL/GenBank/DDBJ databases">
        <title>Single cell metagenomics reveals metabolic interactions within the superorganism composed of flagellate Streblomastix strix and complex community of Bacteroidetes bacteria on its surface.</title>
        <authorList>
            <person name="Treitli S.C."/>
            <person name="Kolisko M."/>
            <person name="Husnik F."/>
            <person name="Keeling P."/>
            <person name="Hampl V."/>
        </authorList>
    </citation>
    <scope>NUCLEOTIDE SEQUENCE [LARGE SCALE GENOMIC DNA]</scope>
    <source>
        <strain evidence="2">ST1C</strain>
    </source>
</reference>
<dbReference type="AlphaFoldDB" id="A0A5J4VXX9"/>
<dbReference type="Proteomes" id="UP000324800">
    <property type="component" value="Unassembled WGS sequence"/>
</dbReference>
<keyword evidence="1" id="KW-0812">Transmembrane</keyword>
<evidence type="ECO:0000313" key="2">
    <source>
        <dbReference type="EMBL" id="KAA6387487.1"/>
    </source>
</evidence>
<evidence type="ECO:0000256" key="1">
    <source>
        <dbReference type="SAM" id="Phobius"/>
    </source>
</evidence>
<feature type="transmembrane region" description="Helical" evidence="1">
    <location>
        <begin position="12"/>
        <end position="29"/>
    </location>
</feature>
<proteinExistence type="predicted"/>
<keyword evidence="1" id="KW-1133">Transmembrane helix</keyword>
<comment type="caution">
    <text evidence="2">The sequence shown here is derived from an EMBL/GenBank/DDBJ whole genome shotgun (WGS) entry which is preliminary data.</text>
</comment>